<dbReference type="PANTHER" id="PTHR44103">
    <property type="entry name" value="PROPROTEIN CONVERTASE P"/>
    <property type="match status" value="1"/>
</dbReference>
<name>A0A0F9GY74_9ZZZZ</name>
<dbReference type="SUPFAM" id="SSF69318">
    <property type="entry name" value="Integrin alpha N-terminal domain"/>
    <property type="match status" value="1"/>
</dbReference>
<dbReference type="InterPro" id="IPR013517">
    <property type="entry name" value="FG-GAP"/>
</dbReference>
<comment type="caution">
    <text evidence="2">The sequence shown here is derived from an EMBL/GenBank/DDBJ whole genome shotgun (WGS) entry which is preliminary data.</text>
</comment>
<dbReference type="InterPro" id="IPR028994">
    <property type="entry name" value="Integrin_alpha_N"/>
</dbReference>
<accession>A0A0F9GY74</accession>
<dbReference type="EMBL" id="LAZR01018620">
    <property type="protein sequence ID" value="KKL95666.1"/>
    <property type="molecule type" value="Genomic_DNA"/>
</dbReference>
<gene>
    <name evidence="2" type="ORF">LCGC14_1852290</name>
</gene>
<dbReference type="AlphaFoldDB" id="A0A0F9GY74"/>
<proteinExistence type="predicted"/>
<reference evidence="2" key="1">
    <citation type="journal article" date="2015" name="Nature">
        <title>Complex archaea that bridge the gap between prokaryotes and eukaryotes.</title>
        <authorList>
            <person name="Spang A."/>
            <person name="Saw J.H."/>
            <person name="Jorgensen S.L."/>
            <person name="Zaremba-Niedzwiedzka K."/>
            <person name="Martijn J."/>
            <person name="Lind A.E."/>
            <person name="van Eijk R."/>
            <person name="Schleper C."/>
            <person name="Guy L."/>
            <person name="Ettema T.J."/>
        </authorList>
    </citation>
    <scope>NUCLEOTIDE SEQUENCE</scope>
</reference>
<sequence>MTVDYVIFEGSATTADIDVPEFYERTGDSNPFSQSHIGAISANSGSPSSLSIGDLDNDGDLDALLSYSNLSTYYLENVGTALIPEFQLNTTDNPLAASSGQGSAFGDVDADGDLDVIQVSQTRDGIVYYENQLTQTGTLGFIQKSGTDNPFNNLTVTNVFTPVLVDIDDDGQLELFVTTGGVDSYFCEADLSGVYSVNATNPLSGLHTSTREGLNFTDFDGDNDLDIFVGSGTVVRYLENVGSAASPQFVQRTGAGNPAAGITTASLSAKPFLADLNGDGSQDLVATDLGSNINVRYFRRALHQEAFIAGGATSVTVSIPVVNDVIGMVDRAEYKRRQAPPGIKITPRAFGRDRRLPITNRFRG</sequence>
<evidence type="ECO:0000256" key="1">
    <source>
        <dbReference type="ARBA" id="ARBA00022729"/>
    </source>
</evidence>
<keyword evidence="1" id="KW-0732">Signal</keyword>
<organism evidence="2">
    <name type="scientific">marine sediment metagenome</name>
    <dbReference type="NCBI Taxonomy" id="412755"/>
    <lineage>
        <taxon>unclassified sequences</taxon>
        <taxon>metagenomes</taxon>
        <taxon>ecological metagenomes</taxon>
    </lineage>
</organism>
<dbReference type="Pfam" id="PF13517">
    <property type="entry name" value="FG-GAP_3"/>
    <property type="match status" value="1"/>
</dbReference>
<evidence type="ECO:0008006" key="3">
    <source>
        <dbReference type="Google" id="ProtNLM"/>
    </source>
</evidence>
<protein>
    <recommendedName>
        <fullName evidence="3">VCBS repeat-containing protein</fullName>
    </recommendedName>
</protein>
<evidence type="ECO:0000313" key="2">
    <source>
        <dbReference type="EMBL" id="KKL95666.1"/>
    </source>
</evidence>
<dbReference type="Gene3D" id="1.10.10.1510">
    <property type="match status" value="1"/>
</dbReference>
<dbReference type="PANTHER" id="PTHR44103:SF1">
    <property type="entry name" value="PROPROTEIN CONVERTASE P"/>
    <property type="match status" value="1"/>
</dbReference>